<gene>
    <name evidence="1" type="ORF">D1970_00385</name>
</gene>
<accession>A0A398BNQ4</accession>
<comment type="caution">
    <text evidence="1">The sequence shown here is derived from an EMBL/GenBank/DDBJ whole genome shotgun (WGS) entry which is preliminary data.</text>
</comment>
<dbReference type="Proteomes" id="UP000265816">
    <property type="component" value="Unassembled WGS sequence"/>
</dbReference>
<dbReference type="AlphaFoldDB" id="A0A398BNQ4"/>
<name>A0A398BNQ4_9BACI</name>
<dbReference type="EMBL" id="QWVT01000001">
    <property type="protein sequence ID" value="RID88993.1"/>
    <property type="molecule type" value="Genomic_DNA"/>
</dbReference>
<reference evidence="1 2" key="1">
    <citation type="submission" date="2018-08" db="EMBL/GenBank/DDBJ databases">
        <title>Bacillus jemisoniae sp. nov., Bacillus chryseoplanitiae sp. nov., Bacillus resnikiae sp. nov., and Bacillus frankliniae sp. nov., isolated from Viking spacecraft and associated surfaces.</title>
        <authorList>
            <person name="Seuylemezian A."/>
            <person name="Vaishampayan P."/>
        </authorList>
    </citation>
    <scope>NUCLEOTIDE SEQUENCE [LARGE SCALE GENOMIC DNA]</scope>
    <source>
        <strain evidence="1 2">JJ-247</strain>
    </source>
</reference>
<evidence type="ECO:0000313" key="2">
    <source>
        <dbReference type="Proteomes" id="UP000265816"/>
    </source>
</evidence>
<protein>
    <submittedName>
        <fullName evidence="1">Uncharacterized protein</fullName>
    </submittedName>
</protein>
<evidence type="ECO:0000313" key="1">
    <source>
        <dbReference type="EMBL" id="RID88993.1"/>
    </source>
</evidence>
<proteinExistence type="predicted"/>
<organism evidence="1 2">
    <name type="scientific">Mesobacillus zeae</name>
    <dbReference type="NCBI Taxonomy" id="1917180"/>
    <lineage>
        <taxon>Bacteria</taxon>
        <taxon>Bacillati</taxon>
        <taxon>Bacillota</taxon>
        <taxon>Bacilli</taxon>
        <taxon>Bacillales</taxon>
        <taxon>Bacillaceae</taxon>
        <taxon>Mesobacillus</taxon>
    </lineage>
</organism>
<sequence length="206" mass="24001">MNKDALNSLVLRYKRERTDEIFNEIYREVSASWRNLHTVGKSVMSDESEILATYEDTLLKCIELFDENKGDFEHMWNSFIWRERRAIYRKKKRLYYYEVPESSSDNDDDDFSSFFNKVHAEFNTEELALGKKKADQRMLIDSLLNGADESTTAIVETFLAHPKPTATAIAKELGVHHSKVIRALNRLAGKFSTKQFGDYHDYLIAL</sequence>
<keyword evidence="2" id="KW-1185">Reference proteome</keyword>